<dbReference type="InterPro" id="IPR048188">
    <property type="entry name" value="YmfL-like"/>
</dbReference>
<accession>A0ABR6XF33</accession>
<dbReference type="InterPro" id="IPR009679">
    <property type="entry name" value="Phage_186_CII-like"/>
</dbReference>
<evidence type="ECO:0000313" key="2">
    <source>
        <dbReference type="Proteomes" id="UP000637632"/>
    </source>
</evidence>
<keyword evidence="2" id="KW-1185">Reference proteome</keyword>
<gene>
    <name evidence="1" type="ORF">H8K26_07820</name>
</gene>
<evidence type="ECO:0008006" key="3">
    <source>
        <dbReference type="Google" id="ProtNLM"/>
    </source>
</evidence>
<sequence length="161" mass="18280">MNLRQAYISMIRAFPGGWDAMCGALGMSRDQLENRIYERRGQELGAETALLMQEFSGTKLFAESVASASSGRFMHLPDLGDIYDEDISLKFHELYAELGALSVQFQAAIKDGKIDKRERENLNAIVDRMHRIMDELRALTFRVYCEETAASVRERKGQQHG</sequence>
<organism evidence="1 2">
    <name type="scientific">Undibacterium aquatile</name>
    <dbReference type="NCBI Taxonomy" id="1537398"/>
    <lineage>
        <taxon>Bacteria</taxon>
        <taxon>Pseudomonadati</taxon>
        <taxon>Pseudomonadota</taxon>
        <taxon>Betaproteobacteria</taxon>
        <taxon>Burkholderiales</taxon>
        <taxon>Oxalobacteraceae</taxon>
        <taxon>Undibacterium</taxon>
    </lineage>
</organism>
<evidence type="ECO:0000313" key="1">
    <source>
        <dbReference type="EMBL" id="MBC3811348.1"/>
    </source>
</evidence>
<protein>
    <recommendedName>
        <fullName evidence="3">Phage regulatory protein CII</fullName>
    </recommendedName>
</protein>
<dbReference type="Proteomes" id="UP000637632">
    <property type="component" value="Unassembled WGS sequence"/>
</dbReference>
<dbReference type="Pfam" id="PF06892">
    <property type="entry name" value="Phage_CP76"/>
    <property type="match status" value="1"/>
</dbReference>
<dbReference type="EMBL" id="JACOFT010000002">
    <property type="protein sequence ID" value="MBC3811348.1"/>
    <property type="molecule type" value="Genomic_DNA"/>
</dbReference>
<name>A0ABR6XF33_9BURK</name>
<dbReference type="RefSeq" id="WP_190478576.1">
    <property type="nucleotide sequence ID" value="NZ_JACOFT010000002.1"/>
</dbReference>
<dbReference type="NCBIfam" id="NF041471">
    <property type="entry name" value="phage_reg_YmfL"/>
    <property type="match status" value="1"/>
</dbReference>
<proteinExistence type="predicted"/>
<comment type="caution">
    <text evidence="1">The sequence shown here is derived from an EMBL/GenBank/DDBJ whole genome shotgun (WGS) entry which is preliminary data.</text>
</comment>
<reference evidence="1 2" key="1">
    <citation type="submission" date="2020-08" db="EMBL/GenBank/DDBJ databases">
        <title>Novel species isolated from subtropical streams in China.</title>
        <authorList>
            <person name="Lu H."/>
        </authorList>
    </citation>
    <scope>NUCLEOTIDE SEQUENCE [LARGE SCALE GENOMIC DNA]</scope>
    <source>
        <strain evidence="1 2">CCTCC AB 2015119</strain>
    </source>
</reference>